<keyword evidence="3" id="KW-1185">Reference proteome</keyword>
<dbReference type="AlphaFoldDB" id="A0A0E0HCU4"/>
<name>A0A0E0HCU4_ORYNI</name>
<evidence type="ECO:0000313" key="3">
    <source>
        <dbReference type="Proteomes" id="UP000006591"/>
    </source>
</evidence>
<accession>A0A0E0HCU4</accession>
<organism evidence="2">
    <name type="scientific">Oryza nivara</name>
    <name type="common">Indian wild rice</name>
    <name type="synonym">Oryza sativa f. spontanea</name>
    <dbReference type="NCBI Taxonomy" id="4536"/>
    <lineage>
        <taxon>Eukaryota</taxon>
        <taxon>Viridiplantae</taxon>
        <taxon>Streptophyta</taxon>
        <taxon>Embryophyta</taxon>
        <taxon>Tracheophyta</taxon>
        <taxon>Spermatophyta</taxon>
        <taxon>Magnoliopsida</taxon>
        <taxon>Liliopsida</taxon>
        <taxon>Poales</taxon>
        <taxon>Poaceae</taxon>
        <taxon>BOP clade</taxon>
        <taxon>Oryzoideae</taxon>
        <taxon>Oryzeae</taxon>
        <taxon>Oryzinae</taxon>
        <taxon>Oryza</taxon>
    </lineage>
</organism>
<proteinExistence type="predicted"/>
<reference evidence="2" key="1">
    <citation type="submission" date="2015-04" db="UniProtKB">
        <authorList>
            <consortium name="EnsemblPlants"/>
        </authorList>
    </citation>
    <scope>IDENTIFICATION</scope>
    <source>
        <strain evidence="2">SL10</strain>
    </source>
</reference>
<feature type="region of interest" description="Disordered" evidence="1">
    <location>
        <begin position="1"/>
        <end position="37"/>
    </location>
</feature>
<evidence type="ECO:0000313" key="2">
    <source>
        <dbReference type="EnsemblPlants" id="ONIVA05G12660.1"/>
    </source>
</evidence>
<dbReference type="EnsemblPlants" id="ONIVA05G12660.1">
    <property type="protein sequence ID" value="ONIVA05G12660.1"/>
    <property type="gene ID" value="ONIVA05G12660"/>
</dbReference>
<dbReference type="Proteomes" id="UP000006591">
    <property type="component" value="Chromosome 5"/>
</dbReference>
<protein>
    <submittedName>
        <fullName evidence="2">Uncharacterized protein</fullName>
    </submittedName>
</protein>
<reference evidence="2" key="2">
    <citation type="submission" date="2018-04" db="EMBL/GenBank/DDBJ databases">
        <title>OnivRS2 (Oryza nivara Reference Sequence Version 2).</title>
        <authorList>
            <person name="Zhang J."/>
            <person name="Kudrna D."/>
            <person name="Lee S."/>
            <person name="Talag J."/>
            <person name="Rajasekar S."/>
            <person name="Welchert J."/>
            <person name="Hsing Y.-I."/>
            <person name="Wing R.A."/>
        </authorList>
    </citation>
    <scope>NUCLEOTIDE SEQUENCE [LARGE SCALE GENOMIC DNA]</scope>
    <source>
        <strain evidence="2">SL10</strain>
    </source>
</reference>
<dbReference type="Gramene" id="ONIVA05G12660.1">
    <property type="protein sequence ID" value="ONIVA05G12660.1"/>
    <property type="gene ID" value="ONIVA05G12660"/>
</dbReference>
<dbReference type="HOGENOM" id="CLU_159596_0_0_1"/>
<evidence type="ECO:0000256" key="1">
    <source>
        <dbReference type="SAM" id="MobiDB-lite"/>
    </source>
</evidence>
<sequence length="93" mass="10750">MTEDAAASDELRRGADGGGCGHRRRAPTWDVDDGTTGDDALNRMIPDRYHPIPVRYQNLIPRKYHPLRDKNRMVPDRYHLIPCKYHLIRGRNA</sequence>
<dbReference type="OMA" id="RMVPDRY"/>